<protein>
    <submittedName>
        <fullName evidence="5">AraC family transcriptional regulator</fullName>
    </submittedName>
</protein>
<evidence type="ECO:0000256" key="3">
    <source>
        <dbReference type="ARBA" id="ARBA00023163"/>
    </source>
</evidence>
<feature type="domain" description="HTH araC/xylS-type" evidence="4">
    <location>
        <begin position="244"/>
        <end position="339"/>
    </location>
</feature>
<keyword evidence="2" id="KW-0238">DNA-binding</keyword>
<dbReference type="SUPFAM" id="SSF46689">
    <property type="entry name" value="Homeodomain-like"/>
    <property type="match status" value="1"/>
</dbReference>
<keyword evidence="1" id="KW-0805">Transcription regulation</keyword>
<accession>A0AB38YDQ4</accession>
<dbReference type="PANTHER" id="PTHR47894">
    <property type="entry name" value="HTH-TYPE TRANSCRIPTIONAL REGULATOR GADX"/>
    <property type="match status" value="1"/>
</dbReference>
<dbReference type="RefSeq" id="WP_304994774.1">
    <property type="nucleotide sequence ID" value="NZ_CP101717.1"/>
</dbReference>
<dbReference type="Pfam" id="PF12833">
    <property type="entry name" value="HTH_18"/>
    <property type="match status" value="1"/>
</dbReference>
<dbReference type="PANTHER" id="PTHR47894:SF1">
    <property type="entry name" value="HTH-TYPE TRANSCRIPTIONAL REGULATOR VQSM"/>
    <property type="match status" value="1"/>
</dbReference>
<dbReference type="InterPro" id="IPR009057">
    <property type="entry name" value="Homeodomain-like_sf"/>
</dbReference>
<dbReference type="PROSITE" id="PS01124">
    <property type="entry name" value="HTH_ARAC_FAMILY_2"/>
    <property type="match status" value="1"/>
</dbReference>
<evidence type="ECO:0000256" key="1">
    <source>
        <dbReference type="ARBA" id="ARBA00023015"/>
    </source>
</evidence>
<dbReference type="Pfam" id="PF12625">
    <property type="entry name" value="Arabinose_bd"/>
    <property type="match status" value="1"/>
</dbReference>
<name>A0AB38YDQ4_9GAMM</name>
<dbReference type="InterPro" id="IPR018060">
    <property type="entry name" value="HTH_AraC"/>
</dbReference>
<proteinExistence type="predicted"/>
<gene>
    <name evidence="5" type="ORF">NFC81_12320</name>
</gene>
<evidence type="ECO:0000313" key="5">
    <source>
        <dbReference type="EMBL" id="WLD57489.1"/>
    </source>
</evidence>
<reference evidence="5" key="1">
    <citation type="submission" date="2022-07" db="EMBL/GenBank/DDBJ databases">
        <title>Complete genome sequence of Salinispirillum sp. LH10-3-1 capable of multiple carbohydrate inversion isolated from a soda lake.</title>
        <authorList>
            <person name="Liu J."/>
            <person name="Zhai Y."/>
            <person name="Zhang H."/>
            <person name="Yang H."/>
            <person name="Qu J."/>
            <person name="Li J."/>
        </authorList>
    </citation>
    <scope>NUCLEOTIDE SEQUENCE</scope>
    <source>
        <strain evidence="5">LH 10-3-1</strain>
    </source>
</reference>
<keyword evidence="3" id="KW-0804">Transcription</keyword>
<dbReference type="EMBL" id="CP101717">
    <property type="protein sequence ID" value="WLD57489.1"/>
    <property type="molecule type" value="Genomic_DNA"/>
</dbReference>
<evidence type="ECO:0000259" key="4">
    <source>
        <dbReference type="PROSITE" id="PS01124"/>
    </source>
</evidence>
<dbReference type="Gene3D" id="1.10.10.60">
    <property type="entry name" value="Homeodomain-like"/>
    <property type="match status" value="1"/>
</dbReference>
<dbReference type="GO" id="GO:0005829">
    <property type="term" value="C:cytosol"/>
    <property type="evidence" value="ECO:0007669"/>
    <property type="project" value="TreeGrafter"/>
</dbReference>
<dbReference type="InterPro" id="IPR032687">
    <property type="entry name" value="AraC-type_N"/>
</dbReference>
<sequence>MAETRTVLNATDVVLPSYYLRHIIDHLRTYTVDVSAILETAGITEQMLDEPLVQLPWRRLRTVLSDGRRLTQDPHLGLLIGERLLVNMHGVLGYAAMNSSSIRQVIELLETFFPLRINLVTAHHHTQGDQFFLEIRESIDLDDVRDLVYEIIILALKNVLNYITKGTAQIALVAFPFPAGPQAALARELFKCEVSYDQQWAGMVFPLAVVDAPLSMADPDAFKHATLICQRELEKITLDDSVAQRLRRLMLEKRSGFPSLETAARLMHLTPRTLHRRLTEEGTSYRAVLEDVRHDLAVEYLRSEQISIEEIAFALGYHDVANFRRAFKRWEGVPPSAFL</sequence>
<dbReference type="AlphaFoldDB" id="A0AB38YDQ4"/>
<organism evidence="5">
    <name type="scientific">Salinispirillum sp. LH 10-3-1</name>
    <dbReference type="NCBI Taxonomy" id="2952525"/>
    <lineage>
        <taxon>Bacteria</taxon>
        <taxon>Pseudomonadati</taxon>
        <taxon>Pseudomonadota</taxon>
        <taxon>Gammaproteobacteria</taxon>
        <taxon>Oceanospirillales</taxon>
        <taxon>Saccharospirillaceae</taxon>
        <taxon>Salinispirillum</taxon>
    </lineage>
</organism>
<dbReference type="SMART" id="SM00342">
    <property type="entry name" value="HTH_ARAC"/>
    <property type="match status" value="1"/>
</dbReference>
<dbReference type="GO" id="GO:0003700">
    <property type="term" value="F:DNA-binding transcription factor activity"/>
    <property type="evidence" value="ECO:0007669"/>
    <property type="project" value="InterPro"/>
</dbReference>
<dbReference type="GO" id="GO:0000976">
    <property type="term" value="F:transcription cis-regulatory region binding"/>
    <property type="evidence" value="ECO:0007669"/>
    <property type="project" value="TreeGrafter"/>
</dbReference>
<evidence type="ECO:0000256" key="2">
    <source>
        <dbReference type="ARBA" id="ARBA00023125"/>
    </source>
</evidence>